<dbReference type="AlphaFoldDB" id="A0A0E9X276"/>
<dbReference type="EMBL" id="GBXM01011883">
    <property type="protein sequence ID" value="JAH96694.1"/>
    <property type="molecule type" value="Transcribed_RNA"/>
</dbReference>
<protein>
    <submittedName>
        <fullName evidence="1">Uncharacterized protein</fullName>
    </submittedName>
</protein>
<accession>A0A0E9X276</accession>
<reference evidence="1" key="2">
    <citation type="journal article" date="2015" name="Fish Shellfish Immunol.">
        <title>Early steps in the European eel (Anguilla anguilla)-Vibrio vulnificus interaction in the gills: Role of the RtxA13 toxin.</title>
        <authorList>
            <person name="Callol A."/>
            <person name="Pajuelo D."/>
            <person name="Ebbesson L."/>
            <person name="Teles M."/>
            <person name="MacKenzie S."/>
            <person name="Amaro C."/>
        </authorList>
    </citation>
    <scope>NUCLEOTIDE SEQUENCE</scope>
</reference>
<evidence type="ECO:0000313" key="1">
    <source>
        <dbReference type="EMBL" id="JAH96694.1"/>
    </source>
</evidence>
<name>A0A0E9X276_ANGAN</name>
<sequence>MQPYSLFKYPDSVQIEHSMLNKVDAIQNDSLTVLFIVNKPLKRKVKTQNTAFNGLLIRIS</sequence>
<proteinExistence type="predicted"/>
<organism evidence="1">
    <name type="scientific">Anguilla anguilla</name>
    <name type="common">European freshwater eel</name>
    <name type="synonym">Muraena anguilla</name>
    <dbReference type="NCBI Taxonomy" id="7936"/>
    <lineage>
        <taxon>Eukaryota</taxon>
        <taxon>Metazoa</taxon>
        <taxon>Chordata</taxon>
        <taxon>Craniata</taxon>
        <taxon>Vertebrata</taxon>
        <taxon>Euteleostomi</taxon>
        <taxon>Actinopterygii</taxon>
        <taxon>Neopterygii</taxon>
        <taxon>Teleostei</taxon>
        <taxon>Anguilliformes</taxon>
        <taxon>Anguillidae</taxon>
        <taxon>Anguilla</taxon>
    </lineage>
</organism>
<reference evidence="1" key="1">
    <citation type="submission" date="2014-11" db="EMBL/GenBank/DDBJ databases">
        <authorList>
            <person name="Amaro Gonzalez C."/>
        </authorList>
    </citation>
    <scope>NUCLEOTIDE SEQUENCE</scope>
</reference>